<evidence type="ECO:0000256" key="7">
    <source>
        <dbReference type="ARBA" id="ARBA00023136"/>
    </source>
</evidence>
<reference evidence="11 12" key="1">
    <citation type="journal article" date="2017" name="Mol. Plant">
        <title>The Genome of Medicinal Plant Macleaya cordata Provides New Insights into Benzylisoquinoline Alkaloids Metabolism.</title>
        <authorList>
            <person name="Liu X."/>
            <person name="Liu Y."/>
            <person name="Huang P."/>
            <person name="Ma Y."/>
            <person name="Qing Z."/>
            <person name="Tang Q."/>
            <person name="Cao H."/>
            <person name="Cheng P."/>
            <person name="Zheng Y."/>
            <person name="Yuan Z."/>
            <person name="Zhou Y."/>
            <person name="Liu J."/>
            <person name="Tang Z."/>
            <person name="Zhuo Y."/>
            <person name="Zhang Y."/>
            <person name="Yu L."/>
            <person name="Huang J."/>
            <person name="Yang P."/>
            <person name="Peng Q."/>
            <person name="Zhang J."/>
            <person name="Jiang W."/>
            <person name="Zhang Z."/>
            <person name="Lin K."/>
            <person name="Ro D.K."/>
            <person name="Chen X."/>
            <person name="Xiong X."/>
            <person name="Shang Y."/>
            <person name="Huang S."/>
            <person name="Zeng J."/>
        </authorList>
    </citation>
    <scope>NUCLEOTIDE SEQUENCE [LARGE SCALE GENOMIC DNA]</scope>
    <source>
        <strain evidence="12">cv. BLH2017</strain>
        <tissue evidence="11">Root</tissue>
    </source>
</reference>
<keyword evidence="7 8" id="KW-0472">Membrane</keyword>
<feature type="transmembrane region" description="Helical" evidence="8">
    <location>
        <begin position="129"/>
        <end position="155"/>
    </location>
</feature>
<evidence type="ECO:0000256" key="3">
    <source>
        <dbReference type="ARBA" id="ARBA00011489"/>
    </source>
</evidence>
<keyword evidence="4 8" id="KW-1003">Cell membrane</keyword>
<dbReference type="InParanoid" id="A0A200Q1K5"/>
<comment type="subcellular location">
    <subcellularLocation>
        <location evidence="1 8">Cell membrane</location>
        <topology evidence="1 8">Multi-pass membrane protein</topology>
    </subcellularLocation>
</comment>
<dbReference type="Proteomes" id="UP000195402">
    <property type="component" value="Unassembled WGS sequence"/>
</dbReference>
<dbReference type="EMBL" id="MVGT01003318">
    <property type="protein sequence ID" value="OVA04361.1"/>
    <property type="molecule type" value="Genomic_DNA"/>
</dbReference>
<dbReference type="PANTHER" id="PTHR36488:SF8">
    <property type="entry name" value="CASP-LIKE PROTEIN 1U1"/>
    <property type="match status" value="1"/>
</dbReference>
<comment type="similarity">
    <text evidence="2 8">Belongs to the Casparian strip membrane proteins (CASP) family.</text>
</comment>
<dbReference type="PANTHER" id="PTHR36488">
    <property type="entry name" value="CASP-LIKE PROTEIN 1U1"/>
    <property type="match status" value="1"/>
</dbReference>
<feature type="transmembrane region" description="Helical" evidence="8">
    <location>
        <begin position="175"/>
        <end position="198"/>
    </location>
</feature>
<dbReference type="FunCoup" id="A0A200Q1K5">
    <property type="interactions" value="356"/>
</dbReference>
<evidence type="ECO:0000313" key="11">
    <source>
        <dbReference type="EMBL" id="OVA04361.1"/>
    </source>
</evidence>
<dbReference type="InterPro" id="IPR006702">
    <property type="entry name" value="CASP_dom"/>
</dbReference>
<feature type="compositionally biased region" description="Polar residues" evidence="9">
    <location>
        <begin position="1"/>
        <end position="12"/>
    </location>
</feature>
<protein>
    <recommendedName>
        <fullName evidence="8">CASP-like protein</fullName>
    </recommendedName>
</protein>
<feature type="transmembrane region" description="Helical" evidence="8">
    <location>
        <begin position="93"/>
        <end position="117"/>
    </location>
</feature>
<keyword evidence="12" id="KW-1185">Reference proteome</keyword>
<evidence type="ECO:0000256" key="2">
    <source>
        <dbReference type="ARBA" id="ARBA00007651"/>
    </source>
</evidence>
<keyword evidence="5 8" id="KW-0812">Transmembrane</keyword>
<feature type="compositionally biased region" description="Low complexity" evidence="9">
    <location>
        <begin position="13"/>
        <end position="28"/>
    </location>
</feature>
<evidence type="ECO:0000256" key="6">
    <source>
        <dbReference type="ARBA" id="ARBA00022989"/>
    </source>
</evidence>
<sequence>MDEQSSYKTTNMEGTSTTEQGRSTTTTSNVKVANRKTVSCSDFILRILALATTLIAVIVMAVGKETKTVPVPIFPNLPPINVDAPAKWQYLSAFVFFMVVNIIACIYAAISLILSIGNRFGSKVLDLTVIILDLIMVALLFSGNGAAAAVGVLGYKGNSHTQWKKVCNVFGGFCRHATASIALSLIGSLMFILLLVLATSRLHKRSH</sequence>
<feature type="domain" description="Casparian strip membrane protein" evidence="10">
    <location>
        <begin position="37"/>
        <end position="189"/>
    </location>
</feature>
<dbReference type="InterPro" id="IPR006459">
    <property type="entry name" value="CASP/CASPL"/>
</dbReference>
<dbReference type="AlphaFoldDB" id="A0A200Q1K5"/>
<keyword evidence="6 8" id="KW-1133">Transmembrane helix</keyword>
<evidence type="ECO:0000259" key="10">
    <source>
        <dbReference type="Pfam" id="PF04535"/>
    </source>
</evidence>
<comment type="caution">
    <text evidence="11">The sequence shown here is derived from an EMBL/GenBank/DDBJ whole genome shotgun (WGS) entry which is preliminary data.</text>
</comment>
<evidence type="ECO:0000256" key="8">
    <source>
        <dbReference type="RuleBase" id="RU361233"/>
    </source>
</evidence>
<accession>A0A200Q1K5</accession>
<feature type="region of interest" description="Disordered" evidence="9">
    <location>
        <begin position="1"/>
        <end position="28"/>
    </location>
</feature>
<feature type="transmembrane region" description="Helical" evidence="8">
    <location>
        <begin position="43"/>
        <end position="62"/>
    </location>
</feature>
<dbReference type="Pfam" id="PF04535">
    <property type="entry name" value="CASP_dom"/>
    <property type="match status" value="1"/>
</dbReference>
<evidence type="ECO:0000256" key="1">
    <source>
        <dbReference type="ARBA" id="ARBA00004651"/>
    </source>
</evidence>
<gene>
    <name evidence="11" type="ORF">BVC80_1395g73</name>
</gene>
<comment type="subunit">
    <text evidence="3 8">Homodimer and heterodimers.</text>
</comment>
<dbReference type="OMA" id="FCHQVAA"/>
<evidence type="ECO:0000256" key="5">
    <source>
        <dbReference type="ARBA" id="ARBA00022692"/>
    </source>
</evidence>
<dbReference type="NCBIfam" id="TIGR01569">
    <property type="entry name" value="A_tha_TIGR01569"/>
    <property type="match status" value="1"/>
</dbReference>
<dbReference type="OrthoDB" id="1898688at2759"/>
<dbReference type="STRING" id="56857.A0A200Q1K5"/>
<dbReference type="GO" id="GO:0005886">
    <property type="term" value="C:plasma membrane"/>
    <property type="evidence" value="ECO:0007669"/>
    <property type="project" value="UniProtKB-SubCell"/>
</dbReference>
<organism evidence="11 12">
    <name type="scientific">Macleaya cordata</name>
    <name type="common">Five-seeded plume-poppy</name>
    <name type="synonym">Bocconia cordata</name>
    <dbReference type="NCBI Taxonomy" id="56857"/>
    <lineage>
        <taxon>Eukaryota</taxon>
        <taxon>Viridiplantae</taxon>
        <taxon>Streptophyta</taxon>
        <taxon>Embryophyta</taxon>
        <taxon>Tracheophyta</taxon>
        <taxon>Spermatophyta</taxon>
        <taxon>Magnoliopsida</taxon>
        <taxon>Ranunculales</taxon>
        <taxon>Papaveraceae</taxon>
        <taxon>Papaveroideae</taxon>
        <taxon>Macleaya</taxon>
    </lineage>
</organism>
<evidence type="ECO:0000256" key="9">
    <source>
        <dbReference type="SAM" id="MobiDB-lite"/>
    </source>
</evidence>
<dbReference type="InterPro" id="IPR044173">
    <property type="entry name" value="CASPL"/>
</dbReference>
<proteinExistence type="inferred from homology"/>
<evidence type="ECO:0000313" key="12">
    <source>
        <dbReference type="Proteomes" id="UP000195402"/>
    </source>
</evidence>
<evidence type="ECO:0000256" key="4">
    <source>
        <dbReference type="ARBA" id="ARBA00022475"/>
    </source>
</evidence>
<name>A0A200Q1K5_MACCD</name>